<keyword evidence="2" id="KW-1185">Reference proteome</keyword>
<comment type="caution">
    <text evidence="1">The sequence shown here is derived from an EMBL/GenBank/DDBJ whole genome shotgun (WGS) entry which is preliminary data.</text>
</comment>
<accession>A0ABW4U7P8</accession>
<dbReference type="EMBL" id="JBHUGZ010000005">
    <property type="protein sequence ID" value="MFD1982587.1"/>
    <property type="molecule type" value="Genomic_DNA"/>
</dbReference>
<dbReference type="Proteomes" id="UP001597405">
    <property type="component" value="Unassembled WGS sequence"/>
</dbReference>
<evidence type="ECO:0000313" key="2">
    <source>
        <dbReference type="Proteomes" id="UP001597405"/>
    </source>
</evidence>
<evidence type="ECO:0000313" key="1">
    <source>
        <dbReference type="EMBL" id="MFD1982587.1"/>
    </source>
</evidence>
<protein>
    <submittedName>
        <fullName evidence="1">Uncharacterized protein</fullName>
    </submittedName>
</protein>
<proteinExistence type="predicted"/>
<name>A0ABW4U7P8_9HYPH</name>
<sequence>MSNVISFATQKPIVSDEASFEILDWADPIMRNYTREIGRVTVDGLVPIAVAERMKAMCDEWNANRRAAN</sequence>
<dbReference type="RefSeq" id="WP_379095587.1">
    <property type="nucleotide sequence ID" value="NZ_JBHUGZ010000005.1"/>
</dbReference>
<reference evidence="2" key="1">
    <citation type="journal article" date="2019" name="Int. J. Syst. Evol. Microbiol.">
        <title>The Global Catalogue of Microorganisms (GCM) 10K type strain sequencing project: providing services to taxonomists for standard genome sequencing and annotation.</title>
        <authorList>
            <consortium name="The Broad Institute Genomics Platform"/>
            <consortium name="The Broad Institute Genome Sequencing Center for Infectious Disease"/>
            <person name="Wu L."/>
            <person name="Ma J."/>
        </authorList>
    </citation>
    <scope>NUCLEOTIDE SEQUENCE [LARGE SCALE GENOMIC DNA]</scope>
    <source>
        <strain evidence="2">CGMCC 1.16225</strain>
    </source>
</reference>
<gene>
    <name evidence="1" type="ORF">ACFSOZ_07830</name>
</gene>
<organism evidence="1 2">
    <name type="scientific">Mesorhizobium newzealandense</name>
    <dbReference type="NCBI Taxonomy" id="1300302"/>
    <lineage>
        <taxon>Bacteria</taxon>
        <taxon>Pseudomonadati</taxon>
        <taxon>Pseudomonadota</taxon>
        <taxon>Alphaproteobacteria</taxon>
        <taxon>Hyphomicrobiales</taxon>
        <taxon>Phyllobacteriaceae</taxon>
        <taxon>Mesorhizobium</taxon>
    </lineage>
</organism>